<dbReference type="EMBL" id="UINC01141738">
    <property type="protein sequence ID" value="SVD29656.1"/>
    <property type="molecule type" value="Genomic_DNA"/>
</dbReference>
<protein>
    <submittedName>
        <fullName evidence="1">Uncharacterized protein</fullName>
    </submittedName>
</protein>
<feature type="non-terminal residue" evidence="1">
    <location>
        <position position="1"/>
    </location>
</feature>
<sequence>DEEAYVREAVRDMQRFVVPRVVRRLPASRGVLYAVRDRNVNALIDPRFNLRITVQSLRFSGTNTDLLPCMDVNASLIDIDTEVTTWQTTLSHCTQEHGSATTNELDDFYEEIVDLIYERVDGHFETR</sequence>
<dbReference type="AlphaFoldDB" id="A0A382U5R9"/>
<name>A0A382U5R9_9ZZZZ</name>
<organism evidence="1">
    <name type="scientific">marine metagenome</name>
    <dbReference type="NCBI Taxonomy" id="408172"/>
    <lineage>
        <taxon>unclassified sequences</taxon>
        <taxon>metagenomes</taxon>
        <taxon>ecological metagenomes</taxon>
    </lineage>
</organism>
<gene>
    <name evidence="1" type="ORF">METZ01_LOCUS382510</name>
</gene>
<accession>A0A382U5R9</accession>
<proteinExistence type="predicted"/>
<evidence type="ECO:0000313" key="1">
    <source>
        <dbReference type="EMBL" id="SVD29656.1"/>
    </source>
</evidence>
<reference evidence="1" key="1">
    <citation type="submission" date="2018-05" db="EMBL/GenBank/DDBJ databases">
        <authorList>
            <person name="Lanie J.A."/>
            <person name="Ng W.-L."/>
            <person name="Kazmierczak K.M."/>
            <person name="Andrzejewski T.M."/>
            <person name="Davidsen T.M."/>
            <person name="Wayne K.J."/>
            <person name="Tettelin H."/>
            <person name="Glass J.I."/>
            <person name="Rusch D."/>
            <person name="Podicherti R."/>
            <person name="Tsui H.-C.T."/>
            <person name="Winkler M.E."/>
        </authorList>
    </citation>
    <scope>NUCLEOTIDE SEQUENCE</scope>
</reference>